<dbReference type="InterPro" id="IPR020625">
    <property type="entry name" value="Schiff_base-form_aldolases_AS"/>
</dbReference>
<dbReference type="InterPro" id="IPR002220">
    <property type="entry name" value="DapA-like"/>
</dbReference>
<proteinExistence type="inferred from homology"/>
<keyword evidence="8" id="KW-1185">Reference proteome</keyword>
<name>A0A8J6I1G0_9FIRM</name>
<evidence type="ECO:0000256" key="1">
    <source>
        <dbReference type="ARBA" id="ARBA00007592"/>
    </source>
</evidence>
<evidence type="ECO:0000313" key="7">
    <source>
        <dbReference type="EMBL" id="MBA2133990.1"/>
    </source>
</evidence>
<evidence type="ECO:0000256" key="3">
    <source>
        <dbReference type="ARBA" id="ARBA00023270"/>
    </source>
</evidence>
<gene>
    <name evidence="7" type="ORF">G5B42_10650</name>
</gene>
<dbReference type="Proteomes" id="UP000657177">
    <property type="component" value="Unassembled WGS sequence"/>
</dbReference>
<accession>A0A8J6I1G0</accession>
<keyword evidence="2 4" id="KW-0456">Lyase</keyword>
<sequence length="297" mass="32122">MTIREQLSGVFTPMVTPFKNDEILYDGIVENVKKMNRTGLRGYFVLGTNGEFRSLSVEERLKVLKTVVDNAAPDKIVMAGTSAESTKETIDITKEAAKIGAKSVSLLMPHFFRKHLDDDAYTDYIIKVADASPVPVLLYNNPSVAADVLISPEVIRRVAEHPNVVGMKDSSRGNYQKYLEAAEGKDFYLLAGSAGFFLDLLKAGGVGGVLSLANVFPDACAKLYEAYKAGNMEEAEQLNAKLVELNKKVSGFGGVAAVKSAMNLAGYTGGDPRHPLRPLTAEQKADLEANIKALGFI</sequence>
<feature type="binding site" evidence="6">
    <location>
        <position position="209"/>
    </location>
    <ligand>
        <name>pyruvate</name>
        <dbReference type="ChEBI" id="CHEBI:15361"/>
    </ligand>
</feature>
<protein>
    <submittedName>
        <fullName evidence="7">Dihydrodipicolinate synthase family protein</fullName>
    </submittedName>
</protein>
<keyword evidence="3" id="KW-0704">Schiff base</keyword>
<dbReference type="RefSeq" id="WP_181340458.1">
    <property type="nucleotide sequence ID" value="NZ_JAAKDE010000033.1"/>
</dbReference>
<dbReference type="Pfam" id="PF00701">
    <property type="entry name" value="DHDPS"/>
    <property type="match status" value="1"/>
</dbReference>
<dbReference type="GO" id="GO:0008840">
    <property type="term" value="F:4-hydroxy-tetrahydrodipicolinate synthase activity"/>
    <property type="evidence" value="ECO:0007669"/>
    <property type="project" value="TreeGrafter"/>
</dbReference>
<comment type="similarity">
    <text evidence="1 4">Belongs to the DapA family.</text>
</comment>
<dbReference type="SUPFAM" id="SSF51569">
    <property type="entry name" value="Aldolase"/>
    <property type="match status" value="1"/>
</dbReference>
<evidence type="ECO:0000256" key="5">
    <source>
        <dbReference type="PIRSR" id="PIRSR001365-1"/>
    </source>
</evidence>
<dbReference type="PRINTS" id="PR00146">
    <property type="entry name" value="DHPICSNTHASE"/>
</dbReference>
<dbReference type="CDD" id="cd00408">
    <property type="entry name" value="DHDPS-like"/>
    <property type="match status" value="1"/>
</dbReference>
<dbReference type="PROSITE" id="PS00666">
    <property type="entry name" value="DHDPS_2"/>
    <property type="match status" value="1"/>
</dbReference>
<dbReference type="InterPro" id="IPR013785">
    <property type="entry name" value="Aldolase_TIM"/>
</dbReference>
<evidence type="ECO:0000256" key="6">
    <source>
        <dbReference type="PIRSR" id="PIRSR001365-2"/>
    </source>
</evidence>
<dbReference type="PANTHER" id="PTHR12128:SF66">
    <property type="entry name" value="4-HYDROXY-2-OXOGLUTARATE ALDOLASE, MITOCHONDRIAL"/>
    <property type="match status" value="1"/>
</dbReference>
<evidence type="ECO:0000313" key="8">
    <source>
        <dbReference type="Proteomes" id="UP000657177"/>
    </source>
</evidence>
<evidence type="ECO:0000256" key="4">
    <source>
        <dbReference type="PIRNR" id="PIRNR001365"/>
    </source>
</evidence>
<feature type="active site" description="Schiff-base intermediate with substrate" evidence="5">
    <location>
        <position position="168"/>
    </location>
</feature>
<dbReference type="SMART" id="SM01130">
    <property type="entry name" value="DHDPS"/>
    <property type="match status" value="1"/>
</dbReference>
<comment type="caution">
    <text evidence="7">The sequence shown here is derived from an EMBL/GenBank/DDBJ whole genome shotgun (WGS) entry which is preliminary data.</text>
</comment>
<reference evidence="7" key="1">
    <citation type="submission" date="2020-06" db="EMBL/GenBank/DDBJ databases">
        <title>Novel chitinolytic bacterium.</title>
        <authorList>
            <person name="Ungkulpasvich U."/>
            <person name="Kosugi A."/>
            <person name="Uke A."/>
        </authorList>
    </citation>
    <scope>NUCLEOTIDE SEQUENCE</scope>
    <source>
        <strain evidence="7">UUS1-1</strain>
    </source>
</reference>
<organism evidence="7 8">
    <name type="scientific">Capillibacterium thermochitinicola</name>
    <dbReference type="NCBI Taxonomy" id="2699427"/>
    <lineage>
        <taxon>Bacteria</taxon>
        <taxon>Bacillati</taxon>
        <taxon>Bacillota</taxon>
        <taxon>Capillibacterium</taxon>
    </lineage>
</organism>
<dbReference type="PANTHER" id="PTHR12128">
    <property type="entry name" value="DIHYDRODIPICOLINATE SYNTHASE"/>
    <property type="match status" value="1"/>
</dbReference>
<dbReference type="AlphaFoldDB" id="A0A8J6I1G0"/>
<dbReference type="PIRSF" id="PIRSF001365">
    <property type="entry name" value="DHDPS"/>
    <property type="match status" value="1"/>
</dbReference>
<feature type="active site" description="Proton donor/acceptor" evidence="5">
    <location>
        <position position="139"/>
    </location>
</feature>
<dbReference type="EMBL" id="JAAKDE010000033">
    <property type="protein sequence ID" value="MBA2133990.1"/>
    <property type="molecule type" value="Genomic_DNA"/>
</dbReference>
<evidence type="ECO:0000256" key="2">
    <source>
        <dbReference type="ARBA" id="ARBA00023239"/>
    </source>
</evidence>
<dbReference type="GO" id="GO:0044281">
    <property type="term" value="P:small molecule metabolic process"/>
    <property type="evidence" value="ECO:0007669"/>
    <property type="project" value="UniProtKB-ARBA"/>
</dbReference>
<dbReference type="Gene3D" id="3.20.20.70">
    <property type="entry name" value="Aldolase class I"/>
    <property type="match status" value="1"/>
</dbReference>